<dbReference type="EMBL" id="CP011034">
    <property type="protein sequence ID" value="ALS34000.1"/>
    <property type="molecule type" value="Genomic_DNA"/>
</dbReference>
<dbReference type="SUPFAM" id="SSF143011">
    <property type="entry name" value="RelE-like"/>
    <property type="match status" value="1"/>
</dbReference>
<protein>
    <recommendedName>
        <fullName evidence="3">Addiction module killer protein</fullName>
    </recommendedName>
</protein>
<dbReference type="KEGG" id="ptn:PTRA_a2967"/>
<evidence type="ECO:0000313" key="2">
    <source>
        <dbReference type="Proteomes" id="UP000065261"/>
    </source>
</evidence>
<dbReference type="NCBIfam" id="TIGR02683">
    <property type="entry name" value="upstrm_HI1419"/>
    <property type="match status" value="1"/>
</dbReference>
<dbReference type="InterPro" id="IPR009241">
    <property type="entry name" value="HigB-like"/>
</dbReference>
<dbReference type="PANTHER" id="PTHR41791">
    <property type="entry name" value="SSL7039 PROTEIN"/>
    <property type="match status" value="1"/>
</dbReference>
<dbReference type="AlphaFoldDB" id="A0A0U2VHM5"/>
<evidence type="ECO:0000313" key="1">
    <source>
        <dbReference type="EMBL" id="ALS34000.1"/>
    </source>
</evidence>
<dbReference type="PIRSF" id="PIRSF028744">
    <property type="entry name" value="Addict_mod_HI1419"/>
    <property type="match status" value="1"/>
</dbReference>
<sequence>MKYRIKKTDEFDKWLKKLKDRQAFMAIAKRITRAINGNFGDSESVGGGIFEMRIFVGKGYRVYYIIRGGEVILLLNGGHKGTQGKDITKAKALLSELE</sequence>
<name>A0A0U2VHM5_9GAMM</name>
<dbReference type="Pfam" id="PF05973">
    <property type="entry name" value="Gp49"/>
    <property type="match status" value="1"/>
</dbReference>
<reference evidence="1 2" key="1">
    <citation type="submission" date="2015-03" db="EMBL/GenBank/DDBJ databases">
        <authorList>
            <person name="Murphy D."/>
        </authorList>
    </citation>
    <scope>NUCLEOTIDE SEQUENCE [LARGE SCALE GENOMIC DNA]</scope>
    <source>
        <strain evidence="1 2">KMM 520</strain>
    </source>
</reference>
<dbReference type="InterPro" id="IPR014056">
    <property type="entry name" value="TypeIITA-like_toxin_pred"/>
</dbReference>
<dbReference type="RefSeq" id="WP_058374086.1">
    <property type="nucleotide sequence ID" value="NZ_CP011034.1"/>
</dbReference>
<evidence type="ECO:0008006" key="3">
    <source>
        <dbReference type="Google" id="ProtNLM"/>
    </source>
</evidence>
<accession>A0A0U2VHM5</accession>
<dbReference type="PANTHER" id="PTHR41791:SF1">
    <property type="entry name" value="SSL7039 PROTEIN"/>
    <property type="match status" value="1"/>
</dbReference>
<organism evidence="1">
    <name type="scientific">Pseudoalteromonas translucida KMM 520</name>
    <dbReference type="NCBI Taxonomy" id="1315283"/>
    <lineage>
        <taxon>Bacteria</taxon>
        <taxon>Pseudomonadati</taxon>
        <taxon>Pseudomonadota</taxon>
        <taxon>Gammaproteobacteria</taxon>
        <taxon>Alteromonadales</taxon>
        <taxon>Pseudoalteromonadaceae</taxon>
        <taxon>Pseudoalteromonas</taxon>
    </lineage>
</organism>
<dbReference type="Gene3D" id="3.30.2310.20">
    <property type="entry name" value="RelE-like"/>
    <property type="match status" value="1"/>
</dbReference>
<dbReference type="InterPro" id="IPR035093">
    <property type="entry name" value="RelE/ParE_toxin_dom_sf"/>
</dbReference>
<dbReference type="PATRIC" id="fig|1315283.4.peg.2587"/>
<gene>
    <name evidence="1" type="ORF">PTRA_a2967</name>
</gene>
<proteinExistence type="predicted"/>
<dbReference type="Proteomes" id="UP000065261">
    <property type="component" value="Chromosome I"/>
</dbReference>
<dbReference type="OrthoDB" id="9800258at2"/>